<gene>
    <name evidence="2" type="ORF">DICPUDRAFT_155715</name>
</gene>
<dbReference type="OrthoDB" id="22782at2759"/>
<dbReference type="InParanoid" id="F0ZUP6"/>
<name>F0ZUP6_DICPU</name>
<organism evidence="2 3">
    <name type="scientific">Dictyostelium purpureum</name>
    <name type="common">Slime mold</name>
    <dbReference type="NCBI Taxonomy" id="5786"/>
    <lineage>
        <taxon>Eukaryota</taxon>
        <taxon>Amoebozoa</taxon>
        <taxon>Evosea</taxon>
        <taxon>Eumycetozoa</taxon>
        <taxon>Dictyostelia</taxon>
        <taxon>Dictyosteliales</taxon>
        <taxon>Dictyosteliaceae</taxon>
        <taxon>Dictyostelium</taxon>
    </lineage>
</organism>
<dbReference type="EMBL" id="GL871198">
    <property type="protein sequence ID" value="EGC32333.1"/>
    <property type="molecule type" value="Genomic_DNA"/>
</dbReference>
<accession>F0ZUP6</accession>
<feature type="signal peptide" evidence="1">
    <location>
        <begin position="1"/>
        <end position="20"/>
    </location>
</feature>
<dbReference type="OMA" id="DERIWRY"/>
<dbReference type="RefSeq" id="XP_003291135.1">
    <property type="nucleotide sequence ID" value="XM_003291087.1"/>
</dbReference>
<keyword evidence="1" id="KW-0732">Signal</keyword>
<evidence type="ECO:0000313" key="2">
    <source>
        <dbReference type="EMBL" id="EGC32333.1"/>
    </source>
</evidence>
<reference evidence="3" key="1">
    <citation type="journal article" date="2011" name="Genome Biol.">
        <title>Comparative genomics of the social amoebae Dictyostelium discoideum and Dictyostelium purpureum.</title>
        <authorList>
            <consortium name="US DOE Joint Genome Institute (JGI-PGF)"/>
            <person name="Sucgang R."/>
            <person name="Kuo A."/>
            <person name="Tian X."/>
            <person name="Salerno W."/>
            <person name="Parikh A."/>
            <person name="Feasley C.L."/>
            <person name="Dalin E."/>
            <person name="Tu H."/>
            <person name="Huang E."/>
            <person name="Barry K."/>
            <person name="Lindquist E."/>
            <person name="Shapiro H."/>
            <person name="Bruce D."/>
            <person name="Schmutz J."/>
            <person name="Salamov A."/>
            <person name="Fey P."/>
            <person name="Gaudet P."/>
            <person name="Anjard C."/>
            <person name="Babu M.M."/>
            <person name="Basu S."/>
            <person name="Bushmanova Y."/>
            <person name="van der Wel H."/>
            <person name="Katoh-Kurasawa M."/>
            <person name="Dinh C."/>
            <person name="Coutinho P.M."/>
            <person name="Saito T."/>
            <person name="Elias M."/>
            <person name="Schaap P."/>
            <person name="Kay R.R."/>
            <person name="Henrissat B."/>
            <person name="Eichinger L."/>
            <person name="Rivero F."/>
            <person name="Putnam N.H."/>
            <person name="West C.M."/>
            <person name="Loomis W.F."/>
            <person name="Chisholm R.L."/>
            <person name="Shaulsky G."/>
            <person name="Strassmann J.E."/>
            <person name="Queller D.C."/>
            <person name="Kuspa A."/>
            <person name="Grigoriev I.V."/>
        </authorList>
    </citation>
    <scope>NUCLEOTIDE SEQUENCE [LARGE SCALE GENOMIC DNA]</scope>
    <source>
        <strain evidence="3">QSDP1</strain>
    </source>
</reference>
<dbReference type="GeneID" id="10507320"/>
<dbReference type="Proteomes" id="UP000001064">
    <property type="component" value="Unassembled WGS sequence"/>
</dbReference>
<sequence length="224" mass="26073">MFKYYLLFILLILLCRFSVSFNTENQSDSKYHILKYYNNDNCTGDVTMIRALLYSNDYCINFPYPQNLEILDGGVRLSSCDCSKDNSTCGFYIGFGDCVNGTKLFYEPINYYEGDFCVTTETNIFNKEILDYRFIGFTASRRNTFIKHAQVMVKCDFEKLLICDEPCIEIPNNYRIFGAGASFHLLLMEDLNFLIKPIFKGTYNSYWKDVFETKFHGSSKESTI</sequence>
<feature type="chain" id="PRO_5003265411" evidence="1">
    <location>
        <begin position="21"/>
        <end position="224"/>
    </location>
</feature>
<protein>
    <submittedName>
        <fullName evidence="2">Uncharacterized protein</fullName>
    </submittedName>
</protein>
<proteinExistence type="predicted"/>
<evidence type="ECO:0000313" key="3">
    <source>
        <dbReference type="Proteomes" id="UP000001064"/>
    </source>
</evidence>
<evidence type="ECO:0000256" key="1">
    <source>
        <dbReference type="SAM" id="SignalP"/>
    </source>
</evidence>
<dbReference type="VEuPathDB" id="AmoebaDB:DICPUDRAFT_155715"/>
<dbReference type="AlphaFoldDB" id="F0ZUP6"/>
<dbReference type="KEGG" id="dpp:DICPUDRAFT_155715"/>
<keyword evidence="3" id="KW-1185">Reference proteome</keyword>